<evidence type="ECO:0000256" key="1">
    <source>
        <dbReference type="SAM" id="Phobius"/>
    </source>
</evidence>
<dbReference type="EMBL" id="MN740037">
    <property type="protein sequence ID" value="QHT85199.1"/>
    <property type="molecule type" value="Genomic_DNA"/>
</dbReference>
<accession>A0A6C0HXG7</accession>
<organism evidence="2">
    <name type="scientific">viral metagenome</name>
    <dbReference type="NCBI Taxonomy" id="1070528"/>
    <lineage>
        <taxon>unclassified sequences</taxon>
        <taxon>metagenomes</taxon>
        <taxon>organismal metagenomes</taxon>
    </lineage>
</organism>
<feature type="transmembrane region" description="Helical" evidence="1">
    <location>
        <begin position="80"/>
        <end position="104"/>
    </location>
</feature>
<protein>
    <submittedName>
        <fullName evidence="2">Uncharacterized protein</fullName>
    </submittedName>
</protein>
<feature type="transmembrane region" description="Helical" evidence="1">
    <location>
        <begin position="6"/>
        <end position="28"/>
    </location>
</feature>
<keyword evidence="1" id="KW-0812">Transmembrane</keyword>
<keyword evidence="1" id="KW-1133">Transmembrane helix</keyword>
<keyword evidence="1" id="KW-0472">Membrane</keyword>
<dbReference type="AlphaFoldDB" id="A0A6C0HXG7"/>
<proteinExistence type="predicted"/>
<name>A0A6C0HXG7_9ZZZZ</name>
<feature type="transmembrane region" description="Helical" evidence="1">
    <location>
        <begin position="49"/>
        <end position="68"/>
    </location>
</feature>
<sequence>MDSSYISLLLFGLITIFYFMVLKPTLTLDILSGGQEGYQNYIKGTHTTLIIYFLMVVLSQFGINASVIVNKCGGSVSQNIGAAALMTFIPWIFIFGALIAVLMVMPGFKSAFSNVVGYFVVSSSANDVLTQLLIDTKTNNLIDLETGNDAEKKKGLESAAEAIIKLCGNMSILINQIVPENFNEYWTILQPLMKDEYKTNPAAAIPLKEQLLQLVVRRENVGEALWYIYTAVLLTSIIQYNLTTRGCAKDLATIEAEHQKFLAEEAATEAEKEKTQSIVYTTTN</sequence>
<reference evidence="2" key="1">
    <citation type="journal article" date="2020" name="Nature">
        <title>Giant virus diversity and host interactions through global metagenomics.</title>
        <authorList>
            <person name="Schulz F."/>
            <person name="Roux S."/>
            <person name="Paez-Espino D."/>
            <person name="Jungbluth S."/>
            <person name="Walsh D.A."/>
            <person name="Denef V.J."/>
            <person name="McMahon K.D."/>
            <person name="Konstantinidis K.T."/>
            <person name="Eloe-Fadrosh E.A."/>
            <person name="Kyrpides N.C."/>
            <person name="Woyke T."/>
        </authorList>
    </citation>
    <scope>NUCLEOTIDE SEQUENCE</scope>
    <source>
        <strain evidence="2">GVMAG-M-3300023184-178</strain>
    </source>
</reference>
<evidence type="ECO:0000313" key="2">
    <source>
        <dbReference type="EMBL" id="QHT85199.1"/>
    </source>
</evidence>